<dbReference type="AlphaFoldDB" id="A0A7J6W1X8"/>
<name>A0A7J6W1X8_THATH</name>
<sequence>FLGGAAVGYIGGHGEGLIGAPHANHRGYRSSFNTYNLSMAALTAAVSPSMATSIMLAFV</sequence>
<dbReference type="Proteomes" id="UP000554482">
    <property type="component" value="Unassembled WGS sequence"/>
</dbReference>
<gene>
    <name evidence="1" type="ORF">FRX31_019902</name>
</gene>
<dbReference type="EMBL" id="JABWDY010024101">
    <property type="protein sequence ID" value="KAF5190510.1"/>
    <property type="molecule type" value="Genomic_DNA"/>
</dbReference>
<keyword evidence="2" id="KW-1185">Reference proteome</keyword>
<feature type="non-terminal residue" evidence="1">
    <location>
        <position position="1"/>
    </location>
</feature>
<accession>A0A7J6W1X8</accession>
<proteinExistence type="predicted"/>
<protein>
    <submittedName>
        <fullName evidence="1">Uncharacterized protein</fullName>
    </submittedName>
</protein>
<reference evidence="1 2" key="1">
    <citation type="submission" date="2020-06" db="EMBL/GenBank/DDBJ databases">
        <title>Transcriptomic and genomic resources for Thalictrum thalictroides and T. hernandezii: Facilitating candidate gene discovery in an emerging model plant lineage.</title>
        <authorList>
            <person name="Arias T."/>
            <person name="Riano-Pachon D.M."/>
            <person name="Di Stilio V.S."/>
        </authorList>
    </citation>
    <scope>NUCLEOTIDE SEQUENCE [LARGE SCALE GENOMIC DNA]</scope>
    <source>
        <strain evidence="2">cv. WT478/WT964</strain>
        <tissue evidence="1">Leaves</tissue>
    </source>
</reference>
<comment type="caution">
    <text evidence="1">The sequence shown here is derived from an EMBL/GenBank/DDBJ whole genome shotgun (WGS) entry which is preliminary data.</text>
</comment>
<organism evidence="1 2">
    <name type="scientific">Thalictrum thalictroides</name>
    <name type="common">Rue-anemone</name>
    <name type="synonym">Anemone thalictroides</name>
    <dbReference type="NCBI Taxonomy" id="46969"/>
    <lineage>
        <taxon>Eukaryota</taxon>
        <taxon>Viridiplantae</taxon>
        <taxon>Streptophyta</taxon>
        <taxon>Embryophyta</taxon>
        <taxon>Tracheophyta</taxon>
        <taxon>Spermatophyta</taxon>
        <taxon>Magnoliopsida</taxon>
        <taxon>Ranunculales</taxon>
        <taxon>Ranunculaceae</taxon>
        <taxon>Thalictroideae</taxon>
        <taxon>Thalictrum</taxon>
    </lineage>
</organism>
<evidence type="ECO:0000313" key="1">
    <source>
        <dbReference type="EMBL" id="KAF5190510.1"/>
    </source>
</evidence>
<evidence type="ECO:0000313" key="2">
    <source>
        <dbReference type="Proteomes" id="UP000554482"/>
    </source>
</evidence>